<feature type="transmembrane region" description="Helical" evidence="1">
    <location>
        <begin position="223"/>
        <end position="244"/>
    </location>
</feature>
<reference evidence="2" key="1">
    <citation type="journal article" date="2020" name="Nature">
        <title>Giant virus diversity and host interactions through global metagenomics.</title>
        <authorList>
            <person name="Schulz F."/>
            <person name="Roux S."/>
            <person name="Paez-Espino D."/>
            <person name="Jungbluth S."/>
            <person name="Walsh D.A."/>
            <person name="Denef V.J."/>
            <person name="McMahon K.D."/>
            <person name="Konstantinidis K.T."/>
            <person name="Eloe-Fadrosh E.A."/>
            <person name="Kyrpides N.C."/>
            <person name="Woyke T."/>
        </authorList>
    </citation>
    <scope>NUCLEOTIDE SEQUENCE</scope>
    <source>
        <strain evidence="2">GVMAG-S-3300011013-78</strain>
    </source>
</reference>
<feature type="transmembrane region" description="Helical" evidence="1">
    <location>
        <begin position="190"/>
        <end position="211"/>
    </location>
</feature>
<feature type="transmembrane region" description="Helical" evidence="1">
    <location>
        <begin position="134"/>
        <end position="156"/>
    </location>
</feature>
<dbReference type="AlphaFoldDB" id="A0A6C0KIQ7"/>
<sequence>MDTFNTIYNKKGYFDKYGGSFFMTGLIISTFFIIYSYFHAKYQLNLLKHNWVEERCNPSVMPFAGLINAKPGTSKLDYTLDNFSNCSYTILKNITSDFLAPIHYAINVIVTIFKDIEDSIQKIRTMFTQIRDQITKVVLTIMYKVLNVLMPVRLLVMKMKDIFGKSNAIMTTALFTGLSGLYTIYTLFSVFFEIILIFLGIIAAITAALLFDPFTIVAGEALLAWWILIAVPFFIIAIVIKIYVASARGSSMPGIPGCFDKDTIIGNKKISDLNIGDKIDTKNHITGIFKIATENIKMYNYHGIIVSETHRIFDIKSLKWKMIKDVKDALLIINYYEPFIYCINTTKKKFNIGENVFLDWDDLDDNEVNFFINEYENIKSSQNINEQFCGGFTEDTLLELEDGKYTTIKDIEIHQKLKTGETILGKIELESSHYVKEYIIGDTCFSCSPHIQLNNIDLMNISTSHLSGIPIHNKKKIYNLITNTRFFTIGTIQFHDYDGCLNIPLKKYNKKFYFL</sequence>
<proteinExistence type="predicted"/>
<evidence type="ECO:0000256" key="1">
    <source>
        <dbReference type="SAM" id="Phobius"/>
    </source>
</evidence>
<dbReference type="EMBL" id="MN740877">
    <property type="protein sequence ID" value="QHU16188.1"/>
    <property type="molecule type" value="Genomic_DNA"/>
</dbReference>
<name>A0A6C0KIQ7_9ZZZZ</name>
<keyword evidence="1" id="KW-0812">Transmembrane</keyword>
<organism evidence="2">
    <name type="scientific">viral metagenome</name>
    <dbReference type="NCBI Taxonomy" id="1070528"/>
    <lineage>
        <taxon>unclassified sequences</taxon>
        <taxon>metagenomes</taxon>
        <taxon>organismal metagenomes</taxon>
    </lineage>
</organism>
<keyword evidence="1" id="KW-0472">Membrane</keyword>
<accession>A0A6C0KIQ7</accession>
<keyword evidence="1" id="KW-1133">Transmembrane helix</keyword>
<evidence type="ECO:0008006" key="3">
    <source>
        <dbReference type="Google" id="ProtNLM"/>
    </source>
</evidence>
<protein>
    <recommendedName>
        <fullName evidence="3">Vint domain-containing protein</fullName>
    </recommendedName>
</protein>
<feature type="transmembrane region" description="Helical" evidence="1">
    <location>
        <begin position="168"/>
        <end position="185"/>
    </location>
</feature>
<evidence type="ECO:0000313" key="2">
    <source>
        <dbReference type="EMBL" id="QHU16188.1"/>
    </source>
</evidence>
<feature type="transmembrane region" description="Helical" evidence="1">
    <location>
        <begin position="20"/>
        <end position="38"/>
    </location>
</feature>